<accession>A0A6J5M798</accession>
<sequence length="70" mass="7984">MSTLYKVVVEPMQEHISEKPNYCRDFANKEKAILYLEEVADILDLSISSDYHHAGGVGFDYRAYILDAEA</sequence>
<proteinExistence type="predicted"/>
<protein>
    <submittedName>
        <fullName evidence="1">Uncharacterized protein</fullName>
    </submittedName>
</protein>
<gene>
    <name evidence="1" type="ORF">UFOVP427_11</name>
    <name evidence="2" type="ORF">UFOVP697_29</name>
</gene>
<name>A0A6J5M798_9CAUD</name>
<organism evidence="1">
    <name type="scientific">uncultured Caudovirales phage</name>
    <dbReference type="NCBI Taxonomy" id="2100421"/>
    <lineage>
        <taxon>Viruses</taxon>
        <taxon>Duplodnaviria</taxon>
        <taxon>Heunggongvirae</taxon>
        <taxon>Uroviricota</taxon>
        <taxon>Caudoviricetes</taxon>
        <taxon>Peduoviridae</taxon>
        <taxon>Maltschvirus</taxon>
        <taxon>Maltschvirus maltsch</taxon>
    </lineage>
</organism>
<dbReference type="EMBL" id="LR796668">
    <property type="protein sequence ID" value="CAB4158315.1"/>
    <property type="molecule type" value="Genomic_DNA"/>
</dbReference>
<evidence type="ECO:0000313" key="2">
    <source>
        <dbReference type="EMBL" id="CAB4158315.1"/>
    </source>
</evidence>
<evidence type="ECO:0000313" key="1">
    <source>
        <dbReference type="EMBL" id="CAB4142021.1"/>
    </source>
</evidence>
<reference evidence="1" key="1">
    <citation type="submission" date="2020-04" db="EMBL/GenBank/DDBJ databases">
        <authorList>
            <person name="Chiriac C."/>
            <person name="Salcher M."/>
            <person name="Ghai R."/>
            <person name="Kavagutti S V."/>
        </authorList>
    </citation>
    <scope>NUCLEOTIDE SEQUENCE</scope>
</reference>
<dbReference type="EMBL" id="LR796400">
    <property type="protein sequence ID" value="CAB4142021.1"/>
    <property type="molecule type" value="Genomic_DNA"/>
</dbReference>